<dbReference type="SMART" id="SM00054">
    <property type="entry name" value="EFh"/>
    <property type="match status" value="2"/>
</dbReference>
<protein>
    <submittedName>
        <fullName evidence="5">EF hand domain containing protein</fullName>
    </submittedName>
</protein>
<name>L8GYQ0_ACACF</name>
<dbReference type="SUPFAM" id="SSF47473">
    <property type="entry name" value="EF-hand"/>
    <property type="match status" value="1"/>
</dbReference>
<dbReference type="GeneID" id="14918834"/>
<dbReference type="InterPro" id="IPR011992">
    <property type="entry name" value="EF-hand-dom_pair"/>
</dbReference>
<keyword evidence="1" id="KW-0677">Repeat</keyword>
<evidence type="ECO:0000313" key="6">
    <source>
        <dbReference type="Proteomes" id="UP000011083"/>
    </source>
</evidence>
<dbReference type="GO" id="GO:0005509">
    <property type="term" value="F:calcium ion binding"/>
    <property type="evidence" value="ECO:0007669"/>
    <property type="project" value="InterPro"/>
</dbReference>
<dbReference type="Proteomes" id="UP000011083">
    <property type="component" value="Unassembled WGS sequence"/>
</dbReference>
<dbReference type="OrthoDB" id="191686at2759"/>
<feature type="compositionally biased region" description="Basic residues" evidence="3">
    <location>
        <begin position="85"/>
        <end position="95"/>
    </location>
</feature>
<dbReference type="PANTHER" id="PTHR23048:SF0">
    <property type="entry name" value="CALMODULIN LIKE 3"/>
    <property type="match status" value="1"/>
</dbReference>
<dbReference type="PANTHER" id="PTHR23048">
    <property type="entry name" value="MYOSIN LIGHT CHAIN 1, 3"/>
    <property type="match status" value="1"/>
</dbReference>
<dbReference type="STRING" id="1257118.L8GYQ0"/>
<evidence type="ECO:0000256" key="3">
    <source>
        <dbReference type="SAM" id="MobiDB-lite"/>
    </source>
</evidence>
<feature type="domain" description="EF-hand" evidence="4">
    <location>
        <begin position="118"/>
        <end position="153"/>
    </location>
</feature>
<dbReference type="InterPro" id="IPR018247">
    <property type="entry name" value="EF_Hand_1_Ca_BS"/>
</dbReference>
<keyword evidence="6" id="KW-1185">Reference proteome</keyword>
<sequence length="187" mass="21086">MEGGATAEGKSKEGKGEPNGQQVQQLAFSIFDADGDGLISLTELENVLKSVGQKVNREDLKTVTSAVQDLTRQRLGVAAPQKEQKSKKSKKKKKDKAKEEEEEPLTWDDFATLMSMPTEEEDIKTVWKILDSEKKGQISMVDLSQVMEVLSGNTEKLTEDQLGKLLHLAEAEDQLKLRYHHFKKWWV</sequence>
<feature type="region of interest" description="Disordered" evidence="3">
    <location>
        <begin position="71"/>
        <end position="104"/>
    </location>
</feature>
<dbReference type="InterPro" id="IPR050230">
    <property type="entry name" value="CALM/Myosin/TropC-like"/>
</dbReference>
<dbReference type="Gene3D" id="1.10.238.10">
    <property type="entry name" value="EF-hand"/>
    <property type="match status" value="2"/>
</dbReference>
<dbReference type="Pfam" id="PF13405">
    <property type="entry name" value="EF-hand_6"/>
    <property type="match status" value="1"/>
</dbReference>
<organism evidence="5 6">
    <name type="scientific">Acanthamoeba castellanii (strain ATCC 30010 / Neff)</name>
    <dbReference type="NCBI Taxonomy" id="1257118"/>
    <lineage>
        <taxon>Eukaryota</taxon>
        <taxon>Amoebozoa</taxon>
        <taxon>Discosea</taxon>
        <taxon>Longamoebia</taxon>
        <taxon>Centramoebida</taxon>
        <taxon>Acanthamoebidae</taxon>
        <taxon>Acanthamoeba</taxon>
    </lineage>
</organism>
<dbReference type="AlphaFoldDB" id="L8GYQ0"/>
<dbReference type="VEuPathDB" id="AmoebaDB:ACA1_162670"/>
<proteinExistence type="predicted"/>
<dbReference type="GO" id="GO:0016460">
    <property type="term" value="C:myosin II complex"/>
    <property type="evidence" value="ECO:0007669"/>
    <property type="project" value="TreeGrafter"/>
</dbReference>
<dbReference type="PROSITE" id="PS50222">
    <property type="entry name" value="EF_HAND_2"/>
    <property type="match status" value="2"/>
</dbReference>
<feature type="domain" description="EF-hand" evidence="4">
    <location>
        <begin position="19"/>
        <end position="54"/>
    </location>
</feature>
<evidence type="ECO:0000256" key="1">
    <source>
        <dbReference type="ARBA" id="ARBA00022737"/>
    </source>
</evidence>
<dbReference type="PROSITE" id="PS00018">
    <property type="entry name" value="EF_HAND_1"/>
    <property type="match status" value="1"/>
</dbReference>
<dbReference type="KEGG" id="acan:ACA1_162670"/>
<dbReference type="RefSeq" id="XP_004340091.1">
    <property type="nucleotide sequence ID" value="XM_004340043.1"/>
</dbReference>
<reference evidence="5 6" key="1">
    <citation type="journal article" date="2013" name="Genome Biol.">
        <title>Genome of Acanthamoeba castellanii highlights extensive lateral gene transfer and early evolution of tyrosine kinase signaling.</title>
        <authorList>
            <person name="Clarke M."/>
            <person name="Lohan A.J."/>
            <person name="Liu B."/>
            <person name="Lagkouvardos I."/>
            <person name="Roy S."/>
            <person name="Zafar N."/>
            <person name="Bertelli C."/>
            <person name="Schilde C."/>
            <person name="Kianianmomeni A."/>
            <person name="Burglin T.R."/>
            <person name="Frech C."/>
            <person name="Turcotte B."/>
            <person name="Kopec K.O."/>
            <person name="Synnott J.M."/>
            <person name="Choo C."/>
            <person name="Paponov I."/>
            <person name="Finkler A."/>
            <person name="Soon Heng Tan C."/>
            <person name="Hutchins A.P."/>
            <person name="Weinmeier T."/>
            <person name="Rattei T."/>
            <person name="Chu J.S."/>
            <person name="Gimenez G."/>
            <person name="Irimia M."/>
            <person name="Rigden D.J."/>
            <person name="Fitzpatrick D.A."/>
            <person name="Lorenzo-Morales J."/>
            <person name="Bateman A."/>
            <person name="Chiu C.H."/>
            <person name="Tang P."/>
            <person name="Hegemann P."/>
            <person name="Fromm H."/>
            <person name="Raoult D."/>
            <person name="Greub G."/>
            <person name="Miranda-Saavedra D."/>
            <person name="Chen N."/>
            <person name="Nash P."/>
            <person name="Ginger M.L."/>
            <person name="Horn M."/>
            <person name="Schaap P."/>
            <person name="Caler L."/>
            <person name="Loftus B."/>
        </authorList>
    </citation>
    <scope>NUCLEOTIDE SEQUENCE [LARGE SCALE GENOMIC DNA]</scope>
    <source>
        <strain evidence="5 6">Neff</strain>
    </source>
</reference>
<dbReference type="InterPro" id="IPR002048">
    <property type="entry name" value="EF_hand_dom"/>
</dbReference>
<accession>L8GYQ0</accession>
<keyword evidence="2" id="KW-0106">Calcium</keyword>
<evidence type="ECO:0000256" key="2">
    <source>
        <dbReference type="ARBA" id="ARBA00022837"/>
    </source>
</evidence>
<dbReference type="EMBL" id="KB007961">
    <property type="protein sequence ID" value="ELR18072.1"/>
    <property type="molecule type" value="Genomic_DNA"/>
</dbReference>
<gene>
    <name evidence="5" type="ORF">ACA1_162670</name>
</gene>
<feature type="region of interest" description="Disordered" evidence="3">
    <location>
        <begin position="1"/>
        <end position="23"/>
    </location>
</feature>
<evidence type="ECO:0000259" key="4">
    <source>
        <dbReference type="PROSITE" id="PS50222"/>
    </source>
</evidence>
<evidence type="ECO:0000313" key="5">
    <source>
        <dbReference type="EMBL" id="ELR18072.1"/>
    </source>
</evidence>